<keyword evidence="2" id="KW-0677">Repeat</keyword>
<evidence type="ECO:0000256" key="2">
    <source>
        <dbReference type="ARBA" id="ARBA00022737"/>
    </source>
</evidence>
<comment type="caution">
    <text evidence="6">The sequence shown here is derived from an EMBL/GenBank/DDBJ whole genome shotgun (WGS) entry which is preliminary data.</text>
</comment>
<feature type="compositionally biased region" description="Low complexity" evidence="5">
    <location>
        <begin position="382"/>
        <end position="397"/>
    </location>
</feature>
<evidence type="ECO:0000256" key="1">
    <source>
        <dbReference type="ARBA" id="ARBA00022441"/>
    </source>
</evidence>
<dbReference type="AlphaFoldDB" id="A0AAE0Y5B5"/>
<dbReference type="Gene3D" id="2.120.10.80">
    <property type="entry name" value="Kelch-type beta propeller"/>
    <property type="match status" value="3"/>
</dbReference>
<dbReference type="EMBL" id="JAWDGP010006957">
    <property type="protein sequence ID" value="KAK3732541.1"/>
    <property type="molecule type" value="Genomic_DNA"/>
</dbReference>
<reference evidence="6" key="1">
    <citation type="journal article" date="2023" name="G3 (Bethesda)">
        <title>A reference genome for the long-term kleptoplast-retaining sea slug Elysia crispata morphotype clarki.</title>
        <authorList>
            <person name="Eastman K.E."/>
            <person name="Pendleton A.L."/>
            <person name="Shaikh M.A."/>
            <person name="Suttiyut T."/>
            <person name="Ogas R."/>
            <person name="Tomko P."/>
            <person name="Gavelis G."/>
            <person name="Widhalm J.R."/>
            <person name="Wisecaver J.H."/>
        </authorList>
    </citation>
    <scope>NUCLEOTIDE SEQUENCE</scope>
    <source>
        <strain evidence="6">ECLA1</strain>
    </source>
</reference>
<evidence type="ECO:0000313" key="6">
    <source>
        <dbReference type="EMBL" id="KAK3732541.1"/>
    </source>
</evidence>
<dbReference type="InterPro" id="IPR052124">
    <property type="entry name" value="Rab9_kelch_effector"/>
</dbReference>
<dbReference type="SUPFAM" id="SSF50965">
    <property type="entry name" value="Galactose oxidase, central domain"/>
    <property type="match status" value="1"/>
</dbReference>
<comment type="function">
    <text evidence="3">Rab9 effector required for endosome to trans-Golgi network (TGN) transport.</text>
</comment>
<sequence length="465" mass="50331">MELHPFLEADQRPTPRWWYVLSTTGDSPSMRVGHSATFVPGQNPGESDRVFIVGGANPSQIFNEVWTLDLKTRTWDTLECPGFRGRYEHAAFRVDNHPGKLFIFGGATQEGCLNDIQSMDISNGVWTDVEVSGTGPAPRTHRSAAVIGSKVYFFSGGHCGSEPVADRSLHCLDTECWTWTALTPKGNVPKARHGHLLVAAVPSSVESGDCNQERTQNGCSSNGVRSGKGNETSADRSRNNNPAAHNARIYMHGGMSGSTFFDDLHVLDVDRCSWNLVRKKRTSPPSRAAHEGLFHQNQLLIFGGMNQEGALDDAYRFTSEGNSWTKLEFEGPAPPNRLDFAMCSIKLSVPVMSESSAFDAESELTGASVSTKEILERELKPGSASSRGSFSDSASGDEAVFPIETGESTQGQCHQAKLNHGGDTTQSAGDASEVATEDMHLLFIHGGMDTEGEIFDDTLVLALSS</sequence>
<evidence type="ECO:0000313" key="7">
    <source>
        <dbReference type="Proteomes" id="UP001283361"/>
    </source>
</evidence>
<dbReference type="Pfam" id="PF24681">
    <property type="entry name" value="Kelch_KLHDC2_KLHL20_DRC7"/>
    <property type="match status" value="2"/>
</dbReference>
<evidence type="ECO:0000256" key="4">
    <source>
        <dbReference type="ARBA" id="ARBA00039295"/>
    </source>
</evidence>
<organism evidence="6 7">
    <name type="scientific">Elysia crispata</name>
    <name type="common">lettuce slug</name>
    <dbReference type="NCBI Taxonomy" id="231223"/>
    <lineage>
        <taxon>Eukaryota</taxon>
        <taxon>Metazoa</taxon>
        <taxon>Spiralia</taxon>
        <taxon>Lophotrochozoa</taxon>
        <taxon>Mollusca</taxon>
        <taxon>Gastropoda</taxon>
        <taxon>Heterobranchia</taxon>
        <taxon>Euthyneura</taxon>
        <taxon>Panpulmonata</taxon>
        <taxon>Sacoglossa</taxon>
        <taxon>Placobranchoidea</taxon>
        <taxon>Plakobranchidae</taxon>
        <taxon>Elysia</taxon>
    </lineage>
</organism>
<dbReference type="Proteomes" id="UP001283361">
    <property type="component" value="Unassembled WGS sequence"/>
</dbReference>
<feature type="compositionally biased region" description="Polar residues" evidence="5">
    <location>
        <begin position="207"/>
        <end position="232"/>
    </location>
</feature>
<evidence type="ECO:0000256" key="3">
    <source>
        <dbReference type="ARBA" id="ARBA00037224"/>
    </source>
</evidence>
<protein>
    <recommendedName>
        <fullName evidence="4">Rab9 effector protein with kelch motifs</fullName>
    </recommendedName>
</protein>
<feature type="region of interest" description="Disordered" evidence="5">
    <location>
        <begin position="207"/>
        <end position="241"/>
    </location>
</feature>
<accession>A0AAE0Y5B5</accession>
<dbReference type="PANTHER" id="PTHR46647:SF1">
    <property type="entry name" value="RAB9 EFFECTOR PROTEIN WITH KELCH MOTIFS"/>
    <property type="match status" value="1"/>
</dbReference>
<keyword evidence="7" id="KW-1185">Reference proteome</keyword>
<dbReference type="PANTHER" id="PTHR46647">
    <property type="entry name" value="RAB9 EFFECTOR PROTEIN WITH KELCH MOTIFS"/>
    <property type="match status" value="1"/>
</dbReference>
<feature type="region of interest" description="Disordered" evidence="5">
    <location>
        <begin position="377"/>
        <end position="397"/>
    </location>
</feature>
<evidence type="ECO:0000256" key="5">
    <source>
        <dbReference type="SAM" id="MobiDB-lite"/>
    </source>
</evidence>
<name>A0AAE0Y5B5_9GAST</name>
<gene>
    <name evidence="6" type="ORF">RRG08_030739</name>
</gene>
<keyword evidence="1" id="KW-0880">Kelch repeat</keyword>
<proteinExistence type="predicted"/>
<dbReference type="InterPro" id="IPR011043">
    <property type="entry name" value="Gal_Oxase/kelch_b-propeller"/>
</dbReference>
<dbReference type="InterPro" id="IPR015915">
    <property type="entry name" value="Kelch-typ_b-propeller"/>
</dbReference>